<dbReference type="InterPro" id="IPR050463">
    <property type="entry name" value="Gfo/Idh/MocA_oxidrdct_glycsds"/>
</dbReference>
<dbReference type="InterPro" id="IPR000683">
    <property type="entry name" value="Gfo/Idh/MocA-like_OxRdtase_N"/>
</dbReference>
<dbReference type="Pfam" id="PF01408">
    <property type="entry name" value="GFO_IDH_MocA"/>
    <property type="match status" value="1"/>
</dbReference>
<evidence type="ECO:0000313" key="5">
    <source>
        <dbReference type="Proteomes" id="UP000030700"/>
    </source>
</evidence>
<dbReference type="PANTHER" id="PTHR43818:SF11">
    <property type="entry name" value="BCDNA.GH03377"/>
    <property type="match status" value="1"/>
</dbReference>
<evidence type="ECO:0000256" key="1">
    <source>
        <dbReference type="ARBA" id="ARBA00023002"/>
    </source>
</evidence>
<proteinExistence type="predicted"/>
<dbReference type="GO" id="GO:0016491">
    <property type="term" value="F:oxidoreductase activity"/>
    <property type="evidence" value="ECO:0007669"/>
    <property type="project" value="UniProtKB-KW"/>
</dbReference>
<keyword evidence="1" id="KW-0560">Oxidoreductase</keyword>
<dbReference type="HOGENOM" id="CLU_023194_6_0_0"/>
<dbReference type="SUPFAM" id="SSF55347">
    <property type="entry name" value="Glyceraldehyde-3-phosphate dehydrogenase-like, C-terminal domain"/>
    <property type="match status" value="1"/>
</dbReference>
<dbReference type="Gene3D" id="3.30.360.10">
    <property type="entry name" value="Dihydrodipicolinate Reductase, domain 2"/>
    <property type="match status" value="1"/>
</dbReference>
<protein>
    <submittedName>
        <fullName evidence="4">Oxidoreductase domain protein</fullName>
    </submittedName>
</protein>
<name>A0A081BND0_9BACT</name>
<keyword evidence="5" id="KW-1185">Reference proteome</keyword>
<dbReference type="EMBL" id="DF820457">
    <property type="protein sequence ID" value="GAK51896.1"/>
    <property type="molecule type" value="Genomic_DNA"/>
</dbReference>
<dbReference type="STRING" id="1499966.U14_03142"/>
<sequence>MKKVNVGIIGCGNIFKAYATGCRMFEILNLAACADIDMAKAEAQAREWNVPLMTVEQLLADRDIEIIVNLTIPNVHAAVSMSILNAGKHAYSEKPIATQLEEAKVVLQRARELNLRVGCAPDTFLGAGGQTCRKLIDDGWIGKPIGAVAFVAGHGMEHWHPNPEFFYKSGGGPMLDIGPYYVTALINLLGRITRTCGLATISFPERIVTSEPNFGQRIAVETPTHYAGSLEFASGATGLIMTSFDVWKHSLPRIEIYGTEGTLSVPDPNTFGGPAKLFRPVKGENSTDFLEIPLVNPYAENSRGIGVADMAYAIRSGRKHRANGELAAHALEVMLSFEMASRSGKYVEIESSCERPAMLPVGLRYGTLDE</sequence>
<dbReference type="PANTHER" id="PTHR43818">
    <property type="entry name" value="BCDNA.GH03377"/>
    <property type="match status" value="1"/>
</dbReference>
<dbReference type="AlphaFoldDB" id="A0A081BND0"/>
<organism evidence="4">
    <name type="scientific">Candidatus Moduliflexus flocculans</name>
    <dbReference type="NCBI Taxonomy" id="1499966"/>
    <lineage>
        <taxon>Bacteria</taxon>
        <taxon>Candidatus Moduliflexota</taxon>
        <taxon>Candidatus Moduliflexia</taxon>
        <taxon>Candidatus Moduliflexales</taxon>
        <taxon>Candidatus Moduliflexaceae</taxon>
    </lineage>
</organism>
<dbReference type="GO" id="GO:0000166">
    <property type="term" value="F:nucleotide binding"/>
    <property type="evidence" value="ECO:0007669"/>
    <property type="project" value="InterPro"/>
</dbReference>
<evidence type="ECO:0000259" key="2">
    <source>
        <dbReference type="Pfam" id="PF01408"/>
    </source>
</evidence>
<dbReference type="SUPFAM" id="SSF51735">
    <property type="entry name" value="NAD(P)-binding Rossmann-fold domains"/>
    <property type="match status" value="1"/>
</dbReference>
<dbReference type="InterPro" id="IPR036291">
    <property type="entry name" value="NAD(P)-bd_dom_sf"/>
</dbReference>
<evidence type="ECO:0000313" key="4">
    <source>
        <dbReference type="EMBL" id="GAK51896.1"/>
    </source>
</evidence>
<dbReference type="Gene3D" id="3.40.50.720">
    <property type="entry name" value="NAD(P)-binding Rossmann-like Domain"/>
    <property type="match status" value="1"/>
</dbReference>
<dbReference type="Pfam" id="PF22725">
    <property type="entry name" value="GFO_IDH_MocA_C3"/>
    <property type="match status" value="1"/>
</dbReference>
<dbReference type="InterPro" id="IPR055170">
    <property type="entry name" value="GFO_IDH_MocA-like_dom"/>
</dbReference>
<dbReference type="Proteomes" id="UP000030700">
    <property type="component" value="Unassembled WGS sequence"/>
</dbReference>
<evidence type="ECO:0000259" key="3">
    <source>
        <dbReference type="Pfam" id="PF22725"/>
    </source>
</evidence>
<feature type="domain" description="GFO/IDH/MocA-like oxidoreductase" evidence="3">
    <location>
        <begin position="130"/>
        <end position="263"/>
    </location>
</feature>
<feature type="domain" description="Gfo/Idh/MocA-like oxidoreductase N-terminal" evidence="2">
    <location>
        <begin position="4"/>
        <end position="117"/>
    </location>
</feature>
<gene>
    <name evidence="4" type="ORF">U14_03142</name>
</gene>
<accession>A0A081BND0</accession>
<reference evidence="4" key="1">
    <citation type="journal article" date="2015" name="PeerJ">
        <title>First genomic representation of candidate bacterial phylum KSB3 points to enhanced environmental sensing as a trigger of wastewater bulking.</title>
        <authorList>
            <person name="Sekiguchi Y."/>
            <person name="Ohashi A."/>
            <person name="Parks D.H."/>
            <person name="Yamauchi T."/>
            <person name="Tyson G.W."/>
            <person name="Hugenholtz P."/>
        </authorList>
    </citation>
    <scope>NUCLEOTIDE SEQUENCE [LARGE SCALE GENOMIC DNA]</scope>
</reference>